<keyword evidence="3" id="KW-1185">Reference proteome</keyword>
<feature type="region of interest" description="Disordered" evidence="1">
    <location>
        <begin position="42"/>
        <end position="65"/>
    </location>
</feature>
<organism evidence="2 3">
    <name type="scientific">Tardiphaga alba</name>
    <dbReference type="NCBI Taxonomy" id="340268"/>
    <lineage>
        <taxon>Bacteria</taxon>
        <taxon>Pseudomonadati</taxon>
        <taxon>Pseudomonadota</taxon>
        <taxon>Alphaproteobacteria</taxon>
        <taxon>Hyphomicrobiales</taxon>
        <taxon>Nitrobacteraceae</taxon>
        <taxon>Tardiphaga</taxon>
    </lineage>
</organism>
<name>A0ABX8A3Q3_9BRAD</name>
<feature type="compositionally biased region" description="Basic residues" evidence="1">
    <location>
        <begin position="53"/>
        <end position="65"/>
    </location>
</feature>
<evidence type="ECO:0000256" key="1">
    <source>
        <dbReference type="SAM" id="MobiDB-lite"/>
    </source>
</evidence>
<dbReference type="Proteomes" id="UP000682843">
    <property type="component" value="Chromosome"/>
</dbReference>
<dbReference type="RefSeq" id="WP_211911633.1">
    <property type="nucleotide sequence ID" value="NZ_CP036498.1"/>
</dbReference>
<protein>
    <submittedName>
        <fullName evidence="2">Uncharacterized protein</fullName>
    </submittedName>
</protein>
<evidence type="ECO:0000313" key="3">
    <source>
        <dbReference type="Proteomes" id="UP000682843"/>
    </source>
</evidence>
<gene>
    <name evidence="2" type="ORF">RPMA_03925</name>
</gene>
<sequence length="65" mass="7672">MRKLPDETTYFREQAERCEKLAREVDDPQVRDRLMALAVEYARRAEVRPAPPPRRRRPSSHPGRG</sequence>
<proteinExistence type="predicted"/>
<evidence type="ECO:0000313" key="2">
    <source>
        <dbReference type="EMBL" id="QUS38097.1"/>
    </source>
</evidence>
<reference evidence="2 3" key="1">
    <citation type="submission" date="2019-02" db="EMBL/GenBank/DDBJ databases">
        <title>Emended description of the genus Rhodopseudomonas and description of Rhodopseudomonas albus sp. nov., a non-phototrophic, heavy-metal-tolerant bacterium isolated from garden soil.</title>
        <authorList>
            <person name="Bao Z."/>
            <person name="Cao W.W."/>
            <person name="Sato Y."/>
            <person name="Nishizawa T."/>
            <person name="Zhao J."/>
            <person name="Guo Y."/>
            <person name="Ohta H."/>
        </authorList>
    </citation>
    <scope>NUCLEOTIDE SEQUENCE [LARGE SCALE GENOMIC DNA]</scope>
    <source>
        <strain evidence="2 3">SK50-23</strain>
    </source>
</reference>
<accession>A0ABX8A3Q3</accession>
<dbReference type="EMBL" id="CP036498">
    <property type="protein sequence ID" value="QUS38097.1"/>
    <property type="molecule type" value="Genomic_DNA"/>
</dbReference>